<reference evidence="2" key="2">
    <citation type="journal article" date="2022" name="Microbiol. Resour. Announc.">
        <title>Whole-Genome Sequence of Entomortierella parvispora E1425, a Mucoromycotan Fungus Associated with Burkholderiaceae-Related Endosymbiotic Bacteria.</title>
        <authorList>
            <person name="Herlambang A."/>
            <person name="Guo Y."/>
            <person name="Takashima Y."/>
            <person name="Narisawa K."/>
            <person name="Ohta H."/>
            <person name="Nishizawa T."/>
        </authorList>
    </citation>
    <scope>NUCLEOTIDE SEQUENCE</scope>
    <source>
        <strain evidence="2">E1425</strain>
    </source>
</reference>
<dbReference type="AlphaFoldDB" id="A0A9P3H445"/>
<evidence type="ECO:0000313" key="3">
    <source>
        <dbReference type="Proteomes" id="UP000827284"/>
    </source>
</evidence>
<comment type="caution">
    <text evidence="2">The sequence shown here is derived from an EMBL/GenBank/DDBJ whole genome shotgun (WGS) entry which is preliminary data.</text>
</comment>
<dbReference type="Proteomes" id="UP000827284">
    <property type="component" value="Unassembled WGS sequence"/>
</dbReference>
<proteinExistence type="predicted"/>
<feature type="signal peptide" evidence="1">
    <location>
        <begin position="1"/>
        <end position="18"/>
    </location>
</feature>
<gene>
    <name evidence="2" type="ORF">EMPS_02084</name>
</gene>
<dbReference type="EMBL" id="BQFW01000002">
    <property type="protein sequence ID" value="GJJ69736.1"/>
    <property type="molecule type" value="Genomic_DNA"/>
</dbReference>
<sequence length="338" mass="36270">MKILRIVACLAFASVAMAQSQQGVLEVNERRGPTPEERALLDSELTHKISELHFRSALLSRPIPSQQLKSEWESFAKPGPVQSGTGKCYQAMSVLSSLFDKLLEGASQIDIPLFSQFINLLIGIPKSGFKLAEASVAVAIQSGLHGANLASHALEEAFHIVFSYTGLLPDELIGGPFSAIQQALDAAVACFNSASSVSNKIEDQFSVASCGFLADLYRGTVDEVASKPFELPADAPENLERAVSGAQAVVNLSKASIPASNDDLLKTRSFFVADILDQYREEVNRLGTTDDVKNYAQLSLSSVVASSNALEACLRIAANTDVAVEELNEELDAVDDDY</sequence>
<organism evidence="2 3">
    <name type="scientific">Entomortierella parvispora</name>
    <dbReference type="NCBI Taxonomy" id="205924"/>
    <lineage>
        <taxon>Eukaryota</taxon>
        <taxon>Fungi</taxon>
        <taxon>Fungi incertae sedis</taxon>
        <taxon>Mucoromycota</taxon>
        <taxon>Mortierellomycotina</taxon>
        <taxon>Mortierellomycetes</taxon>
        <taxon>Mortierellales</taxon>
        <taxon>Mortierellaceae</taxon>
        <taxon>Entomortierella</taxon>
    </lineage>
</organism>
<feature type="chain" id="PRO_5040271220" evidence="1">
    <location>
        <begin position="19"/>
        <end position="338"/>
    </location>
</feature>
<evidence type="ECO:0000256" key="1">
    <source>
        <dbReference type="SAM" id="SignalP"/>
    </source>
</evidence>
<keyword evidence="3" id="KW-1185">Reference proteome</keyword>
<accession>A0A9P3H445</accession>
<reference evidence="2" key="1">
    <citation type="submission" date="2021-11" db="EMBL/GenBank/DDBJ databases">
        <authorList>
            <person name="Herlambang A."/>
            <person name="Guo Y."/>
            <person name="Takashima Y."/>
            <person name="Nishizawa T."/>
        </authorList>
    </citation>
    <scope>NUCLEOTIDE SEQUENCE</scope>
    <source>
        <strain evidence="2">E1425</strain>
    </source>
</reference>
<name>A0A9P3H445_9FUNG</name>
<protein>
    <submittedName>
        <fullName evidence="2">Uncharacterized protein</fullName>
    </submittedName>
</protein>
<keyword evidence="1" id="KW-0732">Signal</keyword>
<evidence type="ECO:0000313" key="2">
    <source>
        <dbReference type="EMBL" id="GJJ69736.1"/>
    </source>
</evidence>
<dbReference type="OrthoDB" id="2427107at2759"/>